<accession>A0A6C0L4V9</accession>
<evidence type="ECO:0000313" key="2">
    <source>
        <dbReference type="EMBL" id="QHU23508.1"/>
    </source>
</evidence>
<feature type="region of interest" description="Disordered" evidence="1">
    <location>
        <begin position="108"/>
        <end position="142"/>
    </location>
</feature>
<organism evidence="2">
    <name type="scientific">viral metagenome</name>
    <dbReference type="NCBI Taxonomy" id="1070528"/>
    <lineage>
        <taxon>unclassified sequences</taxon>
        <taxon>metagenomes</taxon>
        <taxon>organismal metagenomes</taxon>
    </lineage>
</organism>
<feature type="compositionally biased region" description="Low complexity" evidence="1">
    <location>
        <begin position="59"/>
        <end position="78"/>
    </location>
</feature>
<protein>
    <submittedName>
        <fullName evidence="2">Uncharacterized protein</fullName>
    </submittedName>
</protein>
<evidence type="ECO:0000256" key="1">
    <source>
        <dbReference type="SAM" id="MobiDB-lite"/>
    </source>
</evidence>
<feature type="compositionally biased region" description="Polar residues" evidence="1">
    <location>
        <begin position="110"/>
        <end position="123"/>
    </location>
</feature>
<sequence length="163" mass="18145">MKLLVEIKDRPDLKGAIKIVSIDDEPFPNIIKTVPTMVSEGKLFNMNQIFKMLEESKQQGHQQGHQQDHQQAQQQAQQPDDKKEDGELSGYCSSGMCLGFSSLNDDDMNDITNLSPLDDNSPNLDVKNDGYAGGGKKSDNFDSDYEKLLAERGSMMPGRPPVR</sequence>
<reference evidence="2" key="1">
    <citation type="journal article" date="2020" name="Nature">
        <title>Giant virus diversity and host interactions through global metagenomics.</title>
        <authorList>
            <person name="Schulz F."/>
            <person name="Roux S."/>
            <person name="Paez-Espino D."/>
            <person name="Jungbluth S."/>
            <person name="Walsh D.A."/>
            <person name="Denef V.J."/>
            <person name="McMahon K.D."/>
            <person name="Konstantinidis K.T."/>
            <person name="Eloe-Fadrosh E.A."/>
            <person name="Kyrpides N.C."/>
            <person name="Woyke T."/>
        </authorList>
    </citation>
    <scope>NUCLEOTIDE SEQUENCE</scope>
    <source>
        <strain evidence="2">GVMAG-S-ERX555907-94</strain>
    </source>
</reference>
<feature type="region of interest" description="Disordered" evidence="1">
    <location>
        <begin position="56"/>
        <end position="90"/>
    </location>
</feature>
<proteinExistence type="predicted"/>
<dbReference type="AlphaFoldDB" id="A0A6C0L4V9"/>
<name>A0A6C0L4V9_9ZZZZ</name>
<dbReference type="EMBL" id="MN741031">
    <property type="protein sequence ID" value="QHU23508.1"/>
    <property type="molecule type" value="Genomic_DNA"/>
</dbReference>